<evidence type="ECO:0000256" key="3">
    <source>
        <dbReference type="ARBA" id="ARBA00022723"/>
    </source>
</evidence>
<keyword evidence="5" id="KW-0812">Transmembrane</keyword>
<protein>
    <recommendedName>
        <fullName evidence="6">CcmH/CycL/Ccl2/NrfF N-terminal domain-containing protein</fullName>
    </recommendedName>
</protein>
<proteinExistence type="inferred from homology"/>
<dbReference type="CDD" id="cd16378">
    <property type="entry name" value="CcmH_N"/>
    <property type="match status" value="1"/>
</dbReference>
<gene>
    <name evidence="7" type="ORF">MNBD_NITROSPINAE02-16</name>
</gene>
<evidence type="ECO:0000313" key="7">
    <source>
        <dbReference type="EMBL" id="VAX25710.1"/>
    </source>
</evidence>
<dbReference type="InterPro" id="IPR005616">
    <property type="entry name" value="CcmH/CycL/Ccl2/NrfF_N"/>
</dbReference>
<dbReference type="InterPro" id="IPR038297">
    <property type="entry name" value="CcmH/CycL/NrfF/Ccl2_sf"/>
</dbReference>
<evidence type="ECO:0000256" key="1">
    <source>
        <dbReference type="ARBA" id="ARBA00010342"/>
    </source>
</evidence>
<evidence type="ECO:0000256" key="2">
    <source>
        <dbReference type="ARBA" id="ARBA00022617"/>
    </source>
</evidence>
<feature type="transmembrane region" description="Helical" evidence="5">
    <location>
        <begin position="106"/>
        <end position="124"/>
    </location>
</feature>
<feature type="domain" description="CcmH/CycL/Ccl2/NrfF N-terminal" evidence="6">
    <location>
        <begin position="9"/>
        <end position="139"/>
    </location>
</feature>
<dbReference type="Gene3D" id="1.10.8.640">
    <property type="entry name" value="Cytochrome C biogenesis protein"/>
    <property type="match status" value="1"/>
</dbReference>
<evidence type="ECO:0000256" key="5">
    <source>
        <dbReference type="SAM" id="Phobius"/>
    </source>
</evidence>
<reference evidence="7" key="1">
    <citation type="submission" date="2018-06" db="EMBL/GenBank/DDBJ databases">
        <authorList>
            <person name="Zhirakovskaya E."/>
        </authorList>
    </citation>
    <scope>NUCLEOTIDE SEQUENCE</scope>
</reference>
<evidence type="ECO:0000256" key="4">
    <source>
        <dbReference type="ARBA" id="ARBA00023004"/>
    </source>
</evidence>
<sequence>MRFTIIALVFSFMLFAPTASEATVSEGKSIDEIFNKLQSNMMCLCGGCNSTLKQCPHANCGFAIPARKEMRAMLEQGKHPDEVITYFVKANGERILAAPTKKGFNLVGYITPFLAILVVGSLVAKTVSRWASKGSAESESFKHGQSPVAVYDDELKERMKKELDDFDD</sequence>
<comment type="similarity">
    <text evidence="1">Belongs to the CcmH/CycL/Ccl2/NrfF family.</text>
</comment>
<dbReference type="Pfam" id="PF03918">
    <property type="entry name" value="CcmH"/>
    <property type="match status" value="1"/>
</dbReference>
<dbReference type="EMBL" id="UOGE01000109">
    <property type="protein sequence ID" value="VAX25710.1"/>
    <property type="molecule type" value="Genomic_DNA"/>
</dbReference>
<keyword evidence="4" id="KW-0408">Iron</keyword>
<organism evidence="7">
    <name type="scientific">hydrothermal vent metagenome</name>
    <dbReference type="NCBI Taxonomy" id="652676"/>
    <lineage>
        <taxon>unclassified sequences</taxon>
        <taxon>metagenomes</taxon>
        <taxon>ecological metagenomes</taxon>
    </lineage>
</organism>
<keyword evidence="3" id="KW-0479">Metal-binding</keyword>
<accession>A0A3B1CSQ9</accession>
<evidence type="ECO:0000259" key="6">
    <source>
        <dbReference type="Pfam" id="PF03918"/>
    </source>
</evidence>
<name>A0A3B1CSQ9_9ZZZZ</name>
<keyword evidence="5" id="KW-0472">Membrane</keyword>
<keyword evidence="2" id="KW-0349">Heme</keyword>
<dbReference type="GO" id="GO:0046872">
    <property type="term" value="F:metal ion binding"/>
    <property type="evidence" value="ECO:0007669"/>
    <property type="project" value="UniProtKB-KW"/>
</dbReference>
<dbReference type="AlphaFoldDB" id="A0A3B1CSQ9"/>
<keyword evidence="5" id="KW-1133">Transmembrane helix</keyword>